<evidence type="ECO:0000313" key="4">
    <source>
        <dbReference type="Proteomes" id="UP000332933"/>
    </source>
</evidence>
<sequence>MSAPFEFVVRKGKWIFPCIIRNDEDSVDAQANYDFIVQLMTNEITVTKRVSLGELHSIVSTSPTQIPEFRITHANGDAAATAFGQFRHYLAGKDRAGVATLTSEYWLIFVPDEDETLKCMIVKRSAPPSSSTSPEATATETPTQESPKEAVIQTPVDVSIKQEPDVAVPLRVVSDELSHDKPRTNDDETRDQSTLPESPRDDTMESESWDDLLYVLRAIAP</sequence>
<organism evidence="3 4">
    <name type="scientific">Aphanomyces stellatus</name>
    <dbReference type="NCBI Taxonomy" id="120398"/>
    <lineage>
        <taxon>Eukaryota</taxon>
        <taxon>Sar</taxon>
        <taxon>Stramenopiles</taxon>
        <taxon>Oomycota</taxon>
        <taxon>Saprolegniomycetes</taxon>
        <taxon>Saprolegniales</taxon>
        <taxon>Verrucalvaceae</taxon>
        <taxon>Aphanomyces</taxon>
    </lineage>
</organism>
<keyword evidence="4" id="KW-1185">Reference proteome</keyword>
<name>A0A485LK51_9STRA</name>
<dbReference type="AlphaFoldDB" id="A0A485LK51"/>
<feature type="compositionally biased region" description="Low complexity" evidence="1">
    <location>
        <begin position="125"/>
        <end position="145"/>
    </location>
</feature>
<reference evidence="2" key="2">
    <citation type="submission" date="2019-06" db="EMBL/GenBank/DDBJ databases">
        <title>Genomics analysis of Aphanomyces spp. identifies a new class of oomycete effector associated with host adaptation.</title>
        <authorList>
            <person name="Gaulin E."/>
        </authorList>
    </citation>
    <scope>NUCLEOTIDE SEQUENCE</scope>
    <source>
        <strain evidence="2">CBS 578.67</strain>
    </source>
</reference>
<reference evidence="3 4" key="1">
    <citation type="submission" date="2019-03" db="EMBL/GenBank/DDBJ databases">
        <authorList>
            <person name="Gaulin E."/>
            <person name="Dumas B."/>
        </authorList>
    </citation>
    <scope>NUCLEOTIDE SEQUENCE [LARGE SCALE GENOMIC DNA]</scope>
    <source>
        <strain evidence="3">CBS 568.67</strain>
    </source>
</reference>
<evidence type="ECO:0000313" key="3">
    <source>
        <dbReference type="EMBL" id="VFT97320.1"/>
    </source>
</evidence>
<evidence type="ECO:0000313" key="2">
    <source>
        <dbReference type="EMBL" id="KAF0687656.1"/>
    </source>
</evidence>
<proteinExistence type="predicted"/>
<feature type="compositionally biased region" description="Basic and acidic residues" evidence="1">
    <location>
        <begin position="173"/>
        <end position="191"/>
    </location>
</feature>
<dbReference type="OrthoDB" id="79679at2759"/>
<protein>
    <submittedName>
        <fullName evidence="3">Aste57867_20640 protein</fullName>
    </submittedName>
</protein>
<gene>
    <name evidence="3" type="primary">Aste57867_20640</name>
    <name evidence="2" type="ORF">As57867_020572</name>
    <name evidence="3" type="ORF">ASTE57867_20640</name>
</gene>
<dbReference type="EMBL" id="CAADRA010006923">
    <property type="protein sequence ID" value="VFT97320.1"/>
    <property type="molecule type" value="Genomic_DNA"/>
</dbReference>
<dbReference type="Proteomes" id="UP000332933">
    <property type="component" value="Unassembled WGS sequence"/>
</dbReference>
<dbReference type="EMBL" id="VJMH01006897">
    <property type="protein sequence ID" value="KAF0687656.1"/>
    <property type="molecule type" value="Genomic_DNA"/>
</dbReference>
<accession>A0A485LK51</accession>
<feature type="region of interest" description="Disordered" evidence="1">
    <location>
        <begin position="125"/>
        <end position="208"/>
    </location>
</feature>
<evidence type="ECO:0000256" key="1">
    <source>
        <dbReference type="SAM" id="MobiDB-lite"/>
    </source>
</evidence>